<protein>
    <recommendedName>
        <fullName evidence="5">Translocation and assembly module TamB C-terminal domain-containing protein</fullName>
    </recommendedName>
</protein>
<evidence type="ECO:0000256" key="1">
    <source>
        <dbReference type="ARBA" id="ARBA00004167"/>
    </source>
</evidence>
<dbReference type="eggNOG" id="COG2911">
    <property type="taxonomic scope" value="Bacteria"/>
</dbReference>
<dbReference type="Proteomes" id="UP000009047">
    <property type="component" value="Chromosome"/>
</dbReference>
<accession>E1QF74</accession>
<keyword evidence="7" id="KW-1185">Reference proteome</keyword>
<feature type="domain" description="Translocation and assembly module TamB C-terminal" evidence="5">
    <location>
        <begin position="836"/>
        <end position="1176"/>
    </location>
</feature>
<evidence type="ECO:0000313" key="6">
    <source>
        <dbReference type="EMBL" id="ADK84210.1"/>
    </source>
</evidence>
<evidence type="ECO:0000313" key="7">
    <source>
        <dbReference type="Proteomes" id="UP000009047"/>
    </source>
</evidence>
<dbReference type="PANTHER" id="PTHR36985:SF1">
    <property type="entry name" value="TRANSLOCATION AND ASSEMBLY MODULE SUBUNIT TAMB"/>
    <property type="match status" value="1"/>
</dbReference>
<dbReference type="Pfam" id="PF04357">
    <property type="entry name" value="TamB"/>
    <property type="match status" value="1"/>
</dbReference>
<sequence length="1183" mass="125502">MTRKLPGMGVLLKIAAGVALFAALAIGGLIAALQHPAVEGWLLAQANQALAQTLDARVSVAKLSGSKLFGLRGRGVEFWHGGRLMARADDLRVRYSLFDLLGGERVKLDGVKIEGLWVDLDVVMALADYAAGPDDDPAAGAAGGADEAVVELWFPRIELRGAAVEGRGWMGPVRWARAIDLKASLRLSAAGRLRIAASVAKARAAMDGVGQELEVSAQALLDGDGVTAEDLRVRAGQATAQGRAMVNWGDKLLLEGDLRLDNLLAAGLTGLQKLPPALGQGLALKVDGGLDGLNVALDNQPLQARLRTIFSYEAGVLALRQIDLQAPWGRAEGRLSLGLEQPGLWREIDLRVKDLRAPAPLAGLLPADLGQARLSGHLALGPEGQELAWRLTLKDTTLWPWLSLTSLTAQGLMAPEPELRALKAELGWARAELDGRVGLAGAQARLTLVIDDLARGAELAAQAGWSPPAPLAGRLTADVAIDGPWSAPDLALTVQGHELVLPNVAARRASLEGHVSGLLAPTGRLRLEAQGVRSGEVSFDRLDLDYDRQVATAGLDFAAQGPDLRAQGRLSHAGGGWLPTSGALEELRLWALGGGPWELSRPAGWRQKDGAFWLERLELVSQGQKVAVWGMIDAAGPVAANLAVENLRLATLDAELPGALAVGQLRLDAALGGTLAAPTLRFEGLLDEAAGPAAPELDLEFAGGYEAGRLELDGLVRAKGRPTLSLAARLGLALSLRPPVVEPTAPGLDCRLWADDQDLALLGPYLPGVGELSGRLDLDLTCRGPWERPRLDGRAAIDDGRLVILAGDQAIEGLRARLSLDDHELVVEEVSARTDPGAPPLTLRGRVSLPLGREDGRWDLRLAGRGVVVGLGDLGWVSTDVDVGLAGPWAAAALQGKISPRRALVRYKMLPPAGMSEIVVLRPGQEPPPIGRDQTIWRPGGLLAGWSMDVLVDLSERLRVEMEEGWLSAVGGLRLTKAPGGHIVYSETVTIENGLLVVFGRRISIDRGKIAFGGKTSLDPNLDIQASLNMGSIAVFANIMGAVSEPSVHLSSQPPLNQADLLSTIVFGRPSRELSGAQQEYLSAQALALLGLRGSQELRRFLGPELAPDVVTVHDSRQFGSSLEAGKFIGEDLYLRYRKNLGEDGGQNVGVEYRFSPHFSVESQVGTTRDTGVDVLTNWQWGD</sequence>
<keyword evidence="2" id="KW-0812">Transmembrane</keyword>
<dbReference type="GO" id="GO:0009306">
    <property type="term" value="P:protein secretion"/>
    <property type="evidence" value="ECO:0007669"/>
    <property type="project" value="InterPro"/>
</dbReference>
<reference evidence="6 7" key="1">
    <citation type="journal article" date="2010" name="Stand. Genomic Sci.">
        <title>Complete genome sequence of Desulfarculus baarsii type strain (2st14).</title>
        <authorList>
            <person name="Sun H."/>
            <person name="Spring S."/>
            <person name="Lapidus A."/>
            <person name="Davenport K."/>
            <person name="Del Rio T.G."/>
            <person name="Tice H."/>
            <person name="Nolan M."/>
            <person name="Copeland A."/>
            <person name="Cheng J.F."/>
            <person name="Lucas S."/>
            <person name="Tapia R."/>
            <person name="Goodwin L."/>
            <person name="Pitluck S."/>
            <person name="Ivanova N."/>
            <person name="Pagani I."/>
            <person name="Mavromatis K."/>
            <person name="Ovchinnikova G."/>
            <person name="Pati A."/>
            <person name="Chen A."/>
            <person name="Palaniappan K."/>
            <person name="Hauser L."/>
            <person name="Chang Y.J."/>
            <person name="Jeffries C.D."/>
            <person name="Detter J.C."/>
            <person name="Han C."/>
            <person name="Rohde M."/>
            <person name="Brambilla E."/>
            <person name="Goker M."/>
            <person name="Woyke T."/>
            <person name="Bristow J."/>
            <person name="Eisen J.A."/>
            <person name="Markowitz V."/>
            <person name="Hugenholtz P."/>
            <person name="Kyrpides N.C."/>
            <person name="Klenk H.P."/>
            <person name="Land M."/>
        </authorList>
    </citation>
    <scope>NUCLEOTIDE SEQUENCE [LARGE SCALE GENOMIC DNA]</scope>
    <source>
        <strain evidence="7">ATCC 33931 / DSM 2075 / LMG 7858 / VKM B-1802 / 2st14</strain>
    </source>
</reference>
<dbReference type="OrthoDB" id="7784409at2"/>
<dbReference type="RefSeq" id="WP_013257665.1">
    <property type="nucleotide sequence ID" value="NC_014365.1"/>
</dbReference>
<keyword evidence="3" id="KW-1133">Transmembrane helix</keyword>
<dbReference type="EMBL" id="CP002085">
    <property type="protein sequence ID" value="ADK84210.1"/>
    <property type="molecule type" value="Genomic_DNA"/>
</dbReference>
<dbReference type="AlphaFoldDB" id="E1QF74"/>
<organism evidence="6 7">
    <name type="scientific">Desulfarculus baarsii (strain ATCC 33931 / DSM 2075 / LMG 7858 / VKM B-1802 / 2st14)</name>
    <dbReference type="NCBI Taxonomy" id="644282"/>
    <lineage>
        <taxon>Bacteria</taxon>
        <taxon>Pseudomonadati</taxon>
        <taxon>Thermodesulfobacteriota</taxon>
        <taxon>Desulfarculia</taxon>
        <taxon>Desulfarculales</taxon>
        <taxon>Desulfarculaceae</taxon>
        <taxon>Desulfarculus</taxon>
    </lineage>
</organism>
<dbReference type="HOGENOM" id="CLU_272713_0_0_7"/>
<comment type="subcellular location">
    <subcellularLocation>
        <location evidence="1">Membrane</location>
        <topology evidence="1">Single-pass membrane protein</topology>
    </subcellularLocation>
</comment>
<evidence type="ECO:0000256" key="3">
    <source>
        <dbReference type="ARBA" id="ARBA00022989"/>
    </source>
</evidence>
<evidence type="ECO:0000256" key="4">
    <source>
        <dbReference type="ARBA" id="ARBA00023136"/>
    </source>
</evidence>
<evidence type="ECO:0000259" key="5">
    <source>
        <dbReference type="Pfam" id="PF04357"/>
    </source>
</evidence>
<dbReference type="STRING" id="644282.Deba_0840"/>
<dbReference type="GO" id="GO:0005886">
    <property type="term" value="C:plasma membrane"/>
    <property type="evidence" value="ECO:0007669"/>
    <property type="project" value="InterPro"/>
</dbReference>
<name>E1QF74_DESB2</name>
<proteinExistence type="predicted"/>
<dbReference type="PANTHER" id="PTHR36985">
    <property type="entry name" value="TRANSLOCATION AND ASSEMBLY MODULE SUBUNIT TAMB"/>
    <property type="match status" value="1"/>
</dbReference>
<keyword evidence="4" id="KW-0472">Membrane</keyword>
<dbReference type="KEGG" id="dbr:Deba_0840"/>
<dbReference type="InterPro" id="IPR007452">
    <property type="entry name" value="TamB_C"/>
</dbReference>
<gene>
    <name evidence="6" type="ordered locus">Deba_0840</name>
</gene>
<evidence type="ECO:0000256" key="2">
    <source>
        <dbReference type="ARBA" id="ARBA00022692"/>
    </source>
</evidence>